<evidence type="ECO:0000256" key="3">
    <source>
        <dbReference type="ARBA" id="ARBA00023163"/>
    </source>
</evidence>
<dbReference type="PROSITE" id="PS50987">
    <property type="entry name" value="HTH_ARSR_2"/>
    <property type="match status" value="1"/>
</dbReference>
<proteinExistence type="predicted"/>
<dbReference type="AlphaFoldDB" id="A0A4R5PL25"/>
<dbReference type="InterPro" id="IPR001845">
    <property type="entry name" value="HTH_ArsR_DNA-bd_dom"/>
</dbReference>
<name>A0A4R5PL25_9HYPH</name>
<dbReference type="Pfam" id="PF12840">
    <property type="entry name" value="HTH_20"/>
    <property type="match status" value="1"/>
</dbReference>
<dbReference type="InterPro" id="IPR036388">
    <property type="entry name" value="WH-like_DNA-bd_sf"/>
</dbReference>
<evidence type="ECO:0000259" key="4">
    <source>
        <dbReference type="PROSITE" id="PS50987"/>
    </source>
</evidence>
<dbReference type="Gene3D" id="1.10.10.10">
    <property type="entry name" value="Winged helix-like DNA-binding domain superfamily/Winged helix DNA-binding domain"/>
    <property type="match status" value="1"/>
</dbReference>
<keyword evidence="1" id="KW-0805">Transcription regulation</keyword>
<dbReference type="PRINTS" id="PR00778">
    <property type="entry name" value="HTHARSR"/>
</dbReference>
<evidence type="ECO:0000313" key="5">
    <source>
        <dbReference type="EMBL" id="TDH37624.1"/>
    </source>
</evidence>
<dbReference type="PANTHER" id="PTHR43132">
    <property type="entry name" value="ARSENICAL RESISTANCE OPERON REPRESSOR ARSR-RELATED"/>
    <property type="match status" value="1"/>
</dbReference>
<dbReference type="Proteomes" id="UP000295131">
    <property type="component" value="Unassembled WGS sequence"/>
</dbReference>
<keyword evidence="6" id="KW-1185">Reference proteome</keyword>
<evidence type="ECO:0000313" key="6">
    <source>
        <dbReference type="Proteomes" id="UP000295131"/>
    </source>
</evidence>
<dbReference type="InterPro" id="IPR011991">
    <property type="entry name" value="ArsR-like_HTH"/>
</dbReference>
<sequence>MDKLRAVEAFSALGQDTRLTTFQLLLQAGPDGVPSGEIGDQLGIRQNTMSTNLGILLNAGLVTRHRKGRTVLYSANFKGLGELLRFVIEDCCNGSNTLCHELLSKLDRETVTSNKYDSYGEYAI</sequence>
<dbReference type="SUPFAM" id="SSF46785">
    <property type="entry name" value="Winged helix' DNA-binding domain"/>
    <property type="match status" value="1"/>
</dbReference>
<dbReference type="GO" id="GO:0003677">
    <property type="term" value="F:DNA binding"/>
    <property type="evidence" value="ECO:0007669"/>
    <property type="project" value="UniProtKB-KW"/>
</dbReference>
<accession>A0A4R5PL25</accession>
<dbReference type="RefSeq" id="WP_133282462.1">
    <property type="nucleotide sequence ID" value="NZ_SMSI01000001.1"/>
</dbReference>
<protein>
    <submittedName>
        <fullName evidence="5">Transcriptional regulator</fullName>
    </submittedName>
</protein>
<dbReference type="GO" id="GO:0003700">
    <property type="term" value="F:DNA-binding transcription factor activity"/>
    <property type="evidence" value="ECO:0007669"/>
    <property type="project" value="InterPro"/>
</dbReference>
<evidence type="ECO:0000256" key="1">
    <source>
        <dbReference type="ARBA" id="ARBA00023015"/>
    </source>
</evidence>
<dbReference type="OrthoDB" id="9804742at2"/>
<feature type="domain" description="HTH arsR-type" evidence="4">
    <location>
        <begin position="1"/>
        <end position="95"/>
    </location>
</feature>
<keyword evidence="3" id="KW-0804">Transcription</keyword>
<dbReference type="EMBL" id="SMSI01000001">
    <property type="protein sequence ID" value="TDH37624.1"/>
    <property type="molecule type" value="Genomic_DNA"/>
</dbReference>
<keyword evidence="2" id="KW-0238">DNA-binding</keyword>
<dbReference type="NCBIfam" id="NF033788">
    <property type="entry name" value="HTH_metalloreg"/>
    <property type="match status" value="1"/>
</dbReference>
<dbReference type="InterPro" id="IPR051011">
    <property type="entry name" value="Metal_resp_trans_reg"/>
</dbReference>
<dbReference type="InterPro" id="IPR036390">
    <property type="entry name" value="WH_DNA-bd_sf"/>
</dbReference>
<dbReference type="CDD" id="cd00090">
    <property type="entry name" value="HTH_ARSR"/>
    <property type="match status" value="1"/>
</dbReference>
<organism evidence="5 6">
    <name type="scientific">Pseudohoeflea suaedae</name>
    <dbReference type="NCBI Taxonomy" id="877384"/>
    <lineage>
        <taxon>Bacteria</taxon>
        <taxon>Pseudomonadati</taxon>
        <taxon>Pseudomonadota</taxon>
        <taxon>Alphaproteobacteria</taxon>
        <taxon>Hyphomicrobiales</taxon>
        <taxon>Rhizobiaceae</taxon>
        <taxon>Pseudohoeflea</taxon>
    </lineage>
</organism>
<comment type="caution">
    <text evidence="5">The sequence shown here is derived from an EMBL/GenBank/DDBJ whole genome shotgun (WGS) entry which is preliminary data.</text>
</comment>
<dbReference type="SMART" id="SM00418">
    <property type="entry name" value="HTH_ARSR"/>
    <property type="match status" value="1"/>
</dbReference>
<reference evidence="5 6" key="1">
    <citation type="journal article" date="2013" name="Int. J. Syst. Evol. Microbiol.">
        <title>Hoeflea suaedae sp. nov., an endophytic bacterium isolated from the root of the halophyte Suaeda maritima.</title>
        <authorList>
            <person name="Chung E.J."/>
            <person name="Park J.A."/>
            <person name="Pramanik P."/>
            <person name="Bibi F."/>
            <person name="Jeon C.O."/>
            <person name="Chung Y.R."/>
        </authorList>
    </citation>
    <scope>NUCLEOTIDE SEQUENCE [LARGE SCALE GENOMIC DNA]</scope>
    <source>
        <strain evidence="5 6">YC6898</strain>
    </source>
</reference>
<evidence type="ECO:0000256" key="2">
    <source>
        <dbReference type="ARBA" id="ARBA00023125"/>
    </source>
</evidence>
<gene>
    <name evidence="5" type="ORF">E2A64_00290</name>
</gene>
<dbReference type="PANTHER" id="PTHR43132:SF2">
    <property type="entry name" value="ARSENICAL RESISTANCE OPERON REPRESSOR ARSR-RELATED"/>
    <property type="match status" value="1"/>
</dbReference>